<dbReference type="InterPro" id="IPR011053">
    <property type="entry name" value="Single_hybrid_motif"/>
</dbReference>
<dbReference type="GO" id="GO:0005739">
    <property type="term" value="C:mitochondrion"/>
    <property type="evidence" value="ECO:0007669"/>
    <property type="project" value="TreeGrafter"/>
</dbReference>
<dbReference type="Proteomes" id="UP000789405">
    <property type="component" value="Unassembled WGS sequence"/>
</dbReference>
<dbReference type="InterPro" id="IPR049076">
    <property type="entry name" value="ACCA"/>
</dbReference>
<feature type="non-terminal residue" evidence="4">
    <location>
        <position position="1"/>
    </location>
</feature>
<protein>
    <submittedName>
        <fullName evidence="4">27954_t:CDS:1</fullName>
    </submittedName>
</protein>
<dbReference type="GO" id="GO:0005524">
    <property type="term" value="F:ATP binding"/>
    <property type="evidence" value="ECO:0007669"/>
    <property type="project" value="InterPro"/>
</dbReference>
<dbReference type="Pfam" id="PF00364">
    <property type="entry name" value="Biotin_lipoyl"/>
    <property type="match status" value="1"/>
</dbReference>
<evidence type="ECO:0000313" key="5">
    <source>
        <dbReference type="Proteomes" id="UP000789405"/>
    </source>
</evidence>
<keyword evidence="5" id="KW-1185">Reference proteome</keyword>
<evidence type="ECO:0000259" key="2">
    <source>
        <dbReference type="Pfam" id="PF00364"/>
    </source>
</evidence>
<dbReference type="SUPFAM" id="SSF51230">
    <property type="entry name" value="Single hybrid motif"/>
    <property type="match status" value="1"/>
</dbReference>
<dbReference type="CDD" id="cd06850">
    <property type="entry name" value="biotinyl_domain"/>
    <property type="match status" value="1"/>
</dbReference>
<feature type="domain" description="Lipoyl-binding" evidence="2">
    <location>
        <begin position="2"/>
        <end position="53"/>
    </location>
</feature>
<dbReference type="Gene3D" id="2.40.50.100">
    <property type="match status" value="1"/>
</dbReference>
<gene>
    <name evidence="4" type="ORF">DERYTH_LOCUS26699</name>
</gene>
<dbReference type="PANTHER" id="PTHR45728:SF3">
    <property type="entry name" value="ACETYL-COA CARBOXYLASE"/>
    <property type="match status" value="1"/>
</dbReference>
<feature type="domain" description="Acetyl-CoA carboxylase central" evidence="3">
    <location>
        <begin position="136"/>
        <end position="257"/>
    </location>
</feature>
<comment type="caution">
    <text evidence="4">The sequence shown here is derived from an EMBL/GenBank/DDBJ whole genome shotgun (WGS) entry which is preliminary data.</text>
</comment>
<dbReference type="GO" id="GO:0006633">
    <property type="term" value="P:fatty acid biosynthetic process"/>
    <property type="evidence" value="ECO:0007669"/>
    <property type="project" value="InterPro"/>
</dbReference>
<dbReference type="PANTHER" id="PTHR45728">
    <property type="entry name" value="ACETYL-COA CARBOXYLASE, ISOFORM A"/>
    <property type="match status" value="1"/>
</dbReference>
<evidence type="ECO:0000313" key="4">
    <source>
        <dbReference type="EMBL" id="CAG8818905.1"/>
    </source>
</evidence>
<dbReference type="EMBL" id="CAJVPY010057180">
    <property type="protein sequence ID" value="CAG8818905.1"/>
    <property type="molecule type" value="Genomic_DNA"/>
</dbReference>
<dbReference type="InterPro" id="IPR001882">
    <property type="entry name" value="Biotin_BS"/>
</dbReference>
<feature type="non-terminal residue" evidence="4">
    <location>
        <position position="259"/>
    </location>
</feature>
<sequence>LLIESGDHINGGEVYAEIEVMKMYMPLIATEDGIVHFIKQANSTLEAGDIIGILTLDDPSRVRHAIPFEGQFPTMNPPVIIGDKAHQRYYEVRNILECILDGYDNQAVLHSSVKELIELLRNQELPYLEFHSKVKKKVLEFPAENLKDLIENYSRDHVNSNDIANFEALIEPLIEIINKYISGLKFRKWSDIIYFLNKYHEIEVLFSDQAKREEEVIHSLREKYKDDLDKVISIVLSHSKVAAKNNLILYLLDQIKPAN</sequence>
<dbReference type="AlphaFoldDB" id="A0A9N9P9M6"/>
<evidence type="ECO:0000259" key="3">
    <source>
        <dbReference type="Pfam" id="PF08326"/>
    </source>
</evidence>
<keyword evidence="1" id="KW-0092">Biotin</keyword>
<organism evidence="4 5">
    <name type="scientific">Dentiscutata erythropus</name>
    <dbReference type="NCBI Taxonomy" id="1348616"/>
    <lineage>
        <taxon>Eukaryota</taxon>
        <taxon>Fungi</taxon>
        <taxon>Fungi incertae sedis</taxon>
        <taxon>Mucoromycota</taxon>
        <taxon>Glomeromycotina</taxon>
        <taxon>Glomeromycetes</taxon>
        <taxon>Diversisporales</taxon>
        <taxon>Gigasporaceae</taxon>
        <taxon>Dentiscutata</taxon>
    </lineage>
</organism>
<feature type="domain" description="Acetyl-CoA carboxylase central" evidence="3">
    <location>
        <begin position="55"/>
        <end position="133"/>
    </location>
</feature>
<dbReference type="Pfam" id="PF08326">
    <property type="entry name" value="ACC_central"/>
    <property type="match status" value="2"/>
</dbReference>
<evidence type="ECO:0000256" key="1">
    <source>
        <dbReference type="ARBA" id="ARBA00023267"/>
    </source>
</evidence>
<dbReference type="FunFam" id="2.40.50.100:FF:000005">
    <property type="entry name" value="Acetyl-CoA carboxylase 1"/>
    <property type="match status" value="1"/>
</dbReference>
<dbReference type="InterPro" id="IPR013537">
    <property type="entry name" value="AcCoA_COase_cen"/>
</dbReference>
<dbReference type="InterPro" id="IPR000089">
    <property type="entry name" value="Biotin_lipoyl"/>
</dbReference>
<accession>A0A9N9P9M6</accession>
<reference evidence="4" key="1">
    <citation type="submission" date="2021-06" db="EMBL/GenBank/DDBJ databases">
        <authorList>
            <person name="Kallberg Y."/>
            <person name="Tangrot J."/>
            <person name="Rosling A."/>
        </authorList>
    </citation>
    <scope>NUCLEOTIDE SEQUENCE</scope>
    <source>
        <strain evidence="4">MA453B</strain>
    </source>
</reference>
<name>A0A9N9P9M6_9GLOM</name>
<proteinExistence type="predicted"/>
<dbReference type="OrthoDB" id="14612at2759"/>
<dbReference type="PROSITE" id="PS00188">
    <property type="entry name" value="BIOTIN"/>
    <property type="match status" value="1"/>
</dbReference>
<dbReference type="GO" id="GO:0003989">
    <property type="term" value="F:acetyl-CoA carboxylase activity"/>
    <property type="evidence" value="ECO:0007669"/>
    <property type="project" value="InterPro"/>
</dbReference>